<evidence type="ECO:0008006" key="5">
    <source>
        <dbReference type="Google" id="ProtNLM"/>
    </source>
</evidence>
<feature type="chain" id="PRO_5045648891" description="Cupin domain-containing protein" evidence="2">
    <location>
        <begin position="27"/>
        <end position="184"/>
    </location>
</feature>
<keyword evidence="4" id="KW-1185">Reference proteome</keyword>
<gene>
    <name evidence="3" type="ORF">WJX68_20555</name>
</gene>
<dbReference type="InterPro" id="IPR014710">
    <property type="entry name" value="RmlC-like_jellyroll"/>
</dbReference>
<evidence type="ECO:0000313" key="4">
    <source>
        <dbReference type="Proteomes" id="UP001364211"/>
    </source>
</evidence>
<dbReference type="SUPFAM" id="SSF51182">
    <property type="entry name" value="RmlC-like cupins"/>
    <property type="match status" value="1"/>
</dbReference>
<dbReference type="RefSeq" id="WP_340293505.1">
    <property type="nucleotide sequence ID" value="NZ_JBBJUP010000019.1"/>
</dbReference>
<reference evidence="3 4" key="1">
    <citation type="submission" date="2024-03" db="EMBL/GenBank/DDBJ databases">
        <title>Draft genome sequence of Pseudonocardia sp. DW16-2.</title>
        <authorList>
            <person name="Duangmal K."/>
        </authorList>
    </citation>
    <scope>NUCLEOTIDE SEQUENCE [LARGE SCALE GENOMIC DNA]</scope>
    <source>
        <strain evidence="3 4">DW16-2</strain>
    </source>
</reference>
<proteinExistence type="predicted"/>
<protein>
    <recommendedName>
        <fullName evidence="5">Cupin domain-containing protein</fullName>
    </recommendedName>
</protein>
<evidence type="ECO:0000256" key="1">
    <source>
        <dbReference type="SAM" id="MobiDB-lite"/>
    </source>
</evidence>
<sequence>MPFARHLTGPALLVVTAALLAGCAQPGQLGHEPAAPTSDGTTVTIEQTDRGAPPTTSVAAPDGNTPARPVTGATEPQGRVERPVEIATPGPADMLVREETLLPGESTGWIRHPGTMLSAVRGGTATVVRAGRCEPQTFATGEAFFLGDGEPSLVRNDGTVPVQLLRSGLLAPGLPEREPVDPAC</sequence>
<keyword evidence="2" id="KW-0732">Signal</keyword>
<evidence type="ECO:0000313" key="3">
    <source>
        <dbReference type="EMBL" id="MEJ8281340.1"/>
    </source>
</evidence>
<feature type="signal peptide" evidence="2">
    <location>
        <begin position="1"/>
        <end position="26"/>
    </location>
</feature>
<dbReference type="Proteomes" id="UP001364211">
    <property type="component" value="Unassembled WGS sequence"/>
</dbReference>
<comment type="caution">
    <text evidence="3">The sequence shown here is derived from an EMBL/GenBank/DDBJ whole genome shotgun (WGS) entry which is preliminary data.</text>
</comment>
<dbReference type="PROSITE" id="PS51257">
    <property type="entry name" value="PROKAR_LIPOPROTEIN"/>
    <property type="match status" value="1"/>
</dbReference>
<dbReference type="Gene3D" id="2.60.120.10">
    <property type="entry name" value="Jelly Rolls"/>
    <property type="match status" value="1"/>
</dbReference>
<dbReference type="EMBL" id="JBBJUP010000019">
    <property type="protein sequence ID" value="MEJ8281340.1"/>
    <property type="molecule type" value="Genomic_DNA"/>
</dbReference>
<evidence type="ECO:0000256" key="2">
    <source>
        <dbReference type="SAM" id="SignalP"/>
    </source>
</evidence>
<organism evidence="3 4">
    <name type="scientific">Pseudonocardia spirodelae</name>
    <dbReference type="NCBI Taxonomy" id="3133431"/>
    <lineage>
        <taxon>Bacteria</taxon>
        <taxon>Bacillati</taxon>
        <taxon>Actinomycetota</taxon>
        <taxon>Actinomycetes</taxon>
        <taxon>Pseudonocardiales</taxon>
        <taxon>Pseudonocardiaceae</taxon>
        <taxon>Pseudonocardia</taxon>
    </lineage>
</organism>
<feature type="region of interest" description="Disordered" evidence="1">
    <location>
        <begin position="29"/>
        <end position="81"/>
    </location>
</feature>
<accession>A0ABU8TBL7</accession>
<dbReference type="InterPro" id="IPR011051">
    <property type="entry name" value="RmlC_Cupin_sf"/>
</dbReference>
<name>A0ABU8TBL7_9PSEU</name>